<keyword evidence="1 2" id="KW-0175">Coiled coil</keyword>
<evidence type="ECO:0000256" key="3">
    <source>
        <dbReference type="SAM" id="MobiDB-lite"/>
    </source>
</evidence>
<keyword evidence="5" id="KW-1185">Reference proteome</keyword>
<dbReference type="GO" id="GO:0015630">
    <property type="term" value="C:microtubule cytoskeleton"/>
    <property type="evidence" value="ECO:0007669"/>
    <property type="project" value="TreeGrafter"/>
</dbReference>
<sequence>MALPDLEKIDGIEGNAEPVMQGILAVLQRMEGLMEKQQEETVRLRKAIQKQSDDASESDDEYSHFSEEAAVGTGSGSLSIHSEHREPLPEPQSSIEDIPEFKDVIGDATNIPQDGRINLPFNKAHLESLDGTIAKGRFMAIQRYAKEIGSTSAQFSIMDFQFSCIQPKKDEKVFCMLTGLLGDFIHYFTPWVGEFEFTTPCNDSDESKDSDFMAPTSGWGRIIISHGLCDVIGPEDYPCCTLFDDILDYNDSLLDFGDESDDDYGPLSLLELHLLCYNFKSYGPARKCFQFTFFESLEEPRLSGSWKIGSMYTESEQGDKTRFRKSCITLCMLVEEKGPIDSAWTLFIYAPSNFFKPEALYLIRSEARSILYQEALLAILQQCTELVIKKWWELMGKLAEESDRFSTLESATFMEPDAFVDLLYDAAYIPHSRFYFWAIGCFKEFDENIAAYLRQMIGLRKSIVQSVMKDSPTAKDRQRKNIRRLDKSLENTCKELDDVRTQMQESLQAARSVLDDVGIRTPVAVATIVGIITYLIVFNLEQLLWVCHTVFSIPREYLVGKMRNMTTDFEKNDTSSINTAEANSTTRRKAAKNEKKTKEERKKEKEEKKREEEEKKVKEEEKKKKREEEEKKVKEEEKKRKQQ</sequence>
<feature type="compositionally biased region" description="Polar residues" evidence="3">
    <location>
        <begin position="574"/>
        <end position="585"/>
    </location>
</feature>
<dbReference type="InterPro" id="IPR051483">
    <property type="entry name" value="MAP7_domain-containing"/>
</dbReference>
<evidence type="ECO:0000313" key="5">
    <source>
        <dbReference type="Proteomes" id="UP000566819"/>
    </source>
</evidence>
<dbReference type="OrthoDB" id="426293at2759"/>
<feature type="compositionally biased region" description="Basic and acidic residues" evidence="3">
    <location>
        <begin position="591"/>
        <end position="643"/>
    </location>
</feature>
<dbReference type="GO" id="GO:0000226">
    <property type="term" value="P:microtubule cytoskeleton organization"/>
    <property type="evidence" value="ECO:0007669"/>
    <property type="project" value="TreeGrafter"/>
</dbReference>
<evidence type="ECO:0000256" key="1">
    <source>
        <dbReference type="ARBA" id="ARBA00023054"/>
    </source>
</evidence>
<dbReference type="Proteomes" id="UP000566819">
    <property type="component" value="Unassembled WGS sequence"/>
</dbReference>
<organism evidence="4 5">
    <name type="scientific">Cudoniella acicularis</name>
    <dbReference type="NCBI Taxonomy" id="354080"/>
    <lineage>
        <taxon>Eukaryota</taxon>
        <taxon>Fungi</taxon>
        <taxon>Dikarya</taxon>
        <taxon>Ascomycota</taxon>
        <taxon>Pezizomycotina</taxon>
        <taxon>Leotiomycetes</taxon>
        <taxon>Helotiales</taxon>
        <taxon>Tricladiaceae</taxon>
        <taxon>Cudoniella</taxon>
    </lineage>
</organism>
<evidence type="ECO:0000256" key="2">
    <source>
        <dbReference type="SAM" id="Coils"/>
    </source>
</evidence>
<evidence type="ECO:0000313" key="4">
    <source>
        <dbReference type="EMBL" id="KAF4633211.1"/>
    </source>
</evidence>
<proteinExistence type="predicted"/>
<dbReference type="EMBL" id="JAAMPI010000279">
    <property type="protein sequence ID" value="KAF4633211.1"/>
    <property type="molecule type" value="Genomic_DNA"/>
</dbReference>
<feature type="coiled-coil region" evidence="2">
    <location>
        <begin position="475"/>
        <end position="502"/>
    </location>
</feature>
<dbReference type="AlphaFoldDB" id="A0A8H4RPU8"/>
<feature type="region of interest" description="Disordered" evidence="3">
    <location>
        <begin position="573"/>
        <end position="643"/>
    </location>
</feature>
<dbReference type="PANTHER" id="PTHR15073">
    <property type="entry name" value="MICROTUBULE-ASSOCIATED PROTEIN"/>
    <property type="match status" value="1"/>
</dbReference>
<dbReference type="PANTHER" id="PTHR15073:SF1">
    <property type="entry name" value="RETICULOCYTE-BINDING PROTEIN HOMOLOG 2A"/>
    <property type="match status" value="1"/>
</dbReference>
<gene>
    <name evidence="4" type="ORF">G7Y89_g4917</name>
</gene>
<accession>A0A8H4RPU8</accession>
<feature type="region of interest" description="Disordered" evidence="3">
    <location>
        <begin position="38"/>
        <end position="96"/>
    </location>
</feature>
<comment type="caution">
    <text evidence="4">The sequence shown here is derived from an EMBL/GenBank/DDBJ whole genome shotgun (WGS) entry which is preliminary data.</text>
</comment>
<reference evidence="4 5" key="1">
    <citation type="submission" date="2020-03" db="EMBL/GenBank/DDBJ databases">
        <title>Draft Genome Sequence of Cudoniella acicularis.</title>
        <authorList>
            <person name="Buettner E."/>
            <person name="Kellner H."/>
        </authorList>
    </citation>
    <scope>NUCLEOTIDE SEQUENCE [LARGE SCALE GENOMIC DNA]</scope>
    <source>
        <strain evidence="4 5">DSM 108380</strain>
    </source>
</reference>
<protein>
    <submittedName>
        <fullName evidence="4">Uncharacterized protein</fullName>
    </submittedName>
</protein>
<name>A0A8H4RPU8_9HELO</name>